<gene>
    <name evidence="2" type="ORF">DEX24_16920</name>
</gene>
<sequence>MIRNNAHKYSVSAMCVVLDSKKSTYYYQADLSGKRAAKAADAALSKEIERIFKASRNNYGTRKIKKELAKLPEPKQVSRRRIGRLMNELGLVSNYTVAQFKPHKSGCNEAPVKNELKREFNQDEQLAVIVSDLTYVRVGKSGTMYAYLSTFSTEKLLDIVQVKIRQQSLYTKHLRAFKLI</sequence>
<accession>A0A2U3AD43</accession>
<evidence type="ECO:0000313" key="3">
    <source>
        <dbReference type="Proteomes" id="UP000245938"/>
    </source>
</evidence>
<feature type="domain" description="HTH-like" evidence="1">
    <location>
        <begin position="41"/>
        <end position="95"/>
    </location>
</feature>
<evidence type="ECO:0000313" key="2">
    <source>
        <dbReference type="EMBL" id="PWI22371.1"/>
    </source>
</evidence>
<dbReference type="InterPro" id="IPR050900">
    <property type="entry name" value="Transposase_IS3/IS150/IS904"/>
</dbReference>
<organism evidence="2 3">
    <name type="scientific">Kurthia sibirica</name>
    <dbReference type="NCBI Taxonomy" id="202750"/>
    <lineage>
        <taxon>Bacteria</taxon>
        <taxon>Bacillati</taxon>
        <taxon>Bacillota</taxon>
        <taxon>Bacilli</taxon>
        <taxon>Bacillales</taxon>
        <taxon>Caryophanaceae</taxon>
        <taxon>Kurthia</taxon>
    </lineage>
</organism>
<evidence type="ECO:0000259" key="1">
    <source>
        <dbReference type="Pfam" id="PF13276"/>
    </source>
</evidence>
<dbReference type="OrthoDB" id="9781005at2"/>
<protein>
    <recommendedName>
        <fullName evidence="1">HTH-like domain-containing protein</fullName>
    </recommendedName>
</protein>
<dbReference type="Proteomes" id="UP000245938">
    <property type="component" value="Unassembled WGS sequence"/>
</dbReference>
<dbReference type="Pfam" id="PF13276">
    <property type="entry name" value="HTH_21"/>
    <property type="match status" value="1"/>
</dbReference>
<dbReference type="PANTHER" id="PTHR46889">
    <property type="entry name" value="TRANSPOSASE INSF FOR INSERTION SEQUENCE IS3B-RELATED"/>
    <property type="match status" value="1"/>
</dbReference>
<dbReference type="InterPro" id="IPR025948">
    <property type="entry name" value="HTH-like_dom"/>
</dbReference>
<dbReference type="AlphaFoldDB" id="A0A2U3AD43"/>
<reference evidence="2 3" key="1">
    <citation type="submission" date="2018-05" db="EMBL/GenBank/DDBJ databases">
        <title>Kurthia sibirica genome sequence.</title>
        <authorList>
            <person name="Maclea K.S."/>
            <person name="Goen A.E."/>
        </authorList>
    </citation>
    <scope>NUCLEOTIDE SEQUENCE [LARGE SCALE GENOMIC DNA]</scope>
    <source>
        <strain evidence="2 3">ATCC 49154</strain>
    </source>
</reference>
<keyword evidence="3" id="KW-1185">Reference proteome</keyword>
<dbReference type="EMBL" id="QFVR01000070">
    <property type="protein sequence ID" value="PWI22371.1"/>
    <property type="molecule type" value="Genomic_DNA"/>
</dbReference>
<proteinExistence type="predicted"/>
<comment type="caution">
    <text evidence="2">The sequence shown here is derived from an EMBL/GenBank/DDBJ whole genome shotgun (WGS) entry which is preliminary data.</text>
</comment>
<name>A0A2U3AD43_9BACL</name>